<feature type="transmembrane region" description="Helical" evidence="4">
    <location>
        <begin position="121"/>
        <end position="141"/>
    </location>
</feature>
<dbReference type="Gene3D" id="1.20.1250.20">
    <property type="entry name" value="MFS general substrate transporter like domains"/>
    <property type="match status" value="2"/>
</dbReference>
<feature type="transmembrane region" description="Helical" evidence="4">
    <location>
        <begin position="398"/>
        <end position="419"/>
    </location>
</feature>
<feature type="transmembrane region" description="Helical" evidence="4">
    <location>
        <begin position="268"/>
        <end position="290"/>
    </location>
</feature>
<reference evidence="6 7" key="1">
    <citation type="journal article" date="2023" name="G3 (Bethesda)">
        <title>A chromosome-level genome assembly of Zasmidium syzygii isolated from banana leaves.</title>
        <authorList>
            <person name="van Westerhoven A.C."/>
            <person name="Mehrabi R."/>
            <person name="Talebi R."/>
            <person name="Steentjes M.B.F."/>
            <person name="Corcolon B."/>
            <person name="Chong P.A."/>
            <person name="Kema G.H.J."/>
            <person name="Seidl M.F."/>
        </authorList>
    </citation>
    <scope>NUCLEOTIDE SEQUENCE [LARGE SCALE GENOMIC DNA]</scope>
    <source>
        <strain evidence="6 7">P124</strain>
    </source>
</reference>
<sequence>MPEVHVHQVDNGVTNQPETADEKPAEASKWTVVTAAGAVLLIGVGYTNTFGVFSNYYQTHLLANDPPEKIILIGSVASSLHFILGAFTGRFADLVGYRVSLMLGAALMVASLFAASVSTTFWQLFLSQGLTFGLGLAFVYMPTTTISRQYFGARMHGLANGIIISGGALGGCILPYCVDLMMAKFGLAQTFRILGYIAIGVLVPSTFFLKPRASQGSRRTGPVFDVELLKNQRFLWLLAACTIAMVGFLPRYLLIPSSAEAKGIGSTYASWLLGLMNGLSIIGRVGIGYLSDRLGKVTALTLSFLLCGIGHVVFWLPAVSLQDANTETAIALFTLFVVFVGVLGSGFISLFPVVVADMFGSENLASKTGLLNTAVGFGTLAGPSAVYAIIGSGMQRKWMAGVLTAGLLMLVGGILLSAMSAPWNKIKRRTGAESV</sequence>
<keyword evidence="7" id="KW-1185">Reference proteome</keyword>
<feature type="transmembrane region" description="Helical" evidence="4">
    <location>
        <begin position="162"/>
        <end position="183"/>
    </location>
</feature>
<dbReference type="EMBL" id="JAXOVC010000011">
    <property type="protein sequence ID" value="KAK4495985.1"/>
    <property type="molecule type" value="Genomic_DNA"/>
</dbReference>
<dbReference type="InterPro" id="IPR036259">
    <property type="entry name" value="MFS_trans_sf"/>
</dbReference>
<organism evidence="6 7">
    <name type="scientific">Zasmidium cellare</name>
    <name type="common">Wine cellar mold</name>
    <name type="synonym">Racodium cellare</name>
    <dbReference type="NCBI Taxonomy" id="395010"/>
    <lineage>
        <taxon>Eukaryota</taxon>
        <taxon>Fungi</taxon>
        <taxon>Dikarya</taxon>
        <taxon>Ascomycota</taxon>
        <taxon>Pezizomycotina</taxon>
        <taxon>Dothideomycetes</taxon>
        <taxon>Dothideomycetidae</taxon>
        <taxon>Mycosphaerellales</taxon>
        <taxon>Mycosphaerellaceae</taxon>
        <taxon>Zasmidium</taxon>
    </lineage>
</organism>
<gene>
    <name evidence="6" type="ORF">PRZ48_013253</name>
</gene>
<evidence type="ECO:0000256" key="2">
    <source>
        <dbReference type="ARBA" id="ARBA00006727"/>
    </source>
</evidence>
<feature type="transmembrane region" description="Helical" evidence="4">
    <location>
        <begin position="189"/>
        <end position="209"/>
    </location>
</feature>
<dbReference type="InterPro" id="IPR020846">
    <property type="entry name" value="MFS_dom"/>
</dbReference>
<dbReference type="PANTHER" id="PTHR11360">
    <property type="entry name" value="MONOCARBOXYLATE TRANSPORTER"/>
    <property type="match status" value="1"/>
</dbReference>
<keyword evidence="4" id="KW-0472">Membrane</keyword>
<proteinExistence type="inferred from homology"/>
<keyword evidence="4" id="KW-1133">Transmembrane helix</keyword>
<dbReference type="PROSITE" id="PS50850">
    <property type="entry name" value="MFS"/>
    <property type="match status" value="1"/>
</dbReference>
<keyword evidence="4" id="KW-0812">Transmembrane</keyword>
<comment type="similarity">
    <text evidence="2">Belongs to the major facilitator superfamily. Monocarboxylate porter (TC 2.A.1.13) family.</text>
</comment>
<feature type="transmembrane region" description="Helical" evidence="4">
    <location>
        <begin position="70"/>
        <end position="88"/>
    </location>
</feature>
<evidence type="ECO:0000256" key="4">
    <source>
        <dbReference type="SAM" id="Phobius"/>
    </source>
</evidence>
<feature type="region of interest" description="Disordered" evidence="3">
    <location>
        <begin position="1"/>
        <end position="25"/>
    </location>
</feature>
<dbReference type="PANTHER" id="PTHR11360:SF284">
    <property type="entry name" value="EG:103B4.3 PROTEIN-RELATED"/>
    <property type="match status" value="1"/>
</dbReference>
<dbReference type="Pfam" id="PF07690">
    <property type="entry name" value="MFS_1"/>
    <property type="match status" value="1"/>
</dbReference>
<dbReference type="Proteomes" id="UP001305779">
    <property type="component" value="Unassembled WGS sequence"/>
</dbReference>
<evidence type="ECO:0000256" key="1">
    <source>
        <dbReference type="ARBA" id="ARBA00004141"/>
    </source>
</evidence>
<comment type="subcellular location">
    <subcellularLocation>
        <location evidence="1">Membrane</location>
        <topology evidence="1">Multi-pass membrane protein</topology>
    </subcellularLocation>
</comment>
<evidence type="ECO:0000259" key="5">
    <source>
        <dbReference type="PROSITE" id="PS50850"/>
    </source>
</evidence>
<feature type="transmembrane region" description="Helical" evidence="4">
    <location>
        <begin position="368"/>
        <end position="392"/>
    </location>
</feature>
<comment type="caution">
    <text evidence="6">The sequence shown here is derived from an EMBL/GenBank/DDBJ whole genome shotgun (WGS) entry which is preliminary data.</text>
</comment>
<evidence type="ECO:0000313" key="7">
    <source>
        <dbReference type="Proteomes" id="UP001305779"/>
    </source>
</evidence>
<dbReference type="SUPFAM" id="SSF103473">
    <property type="entry name" value="MFS general substrate transporter"/>
    <property type="match status" value="1"/>
</dbReference>
<feature type="transmembrane region" description="Helical" evidence="4">
    <location>
        <begin position="330"/>
        <end position="356"/>
    </location>
</feature>
<feature type="transmembrane region" description="Helical" evidence="4">
    <location>
        <begin position="297"/>
        <end position="318"/>
    </location>
</feature>
<feature type="domain" description="Major facilitator superfamily (MFS) profile" evidence="5">
    <location>
        <begin position="31"/>
        <end position="424"/>
    </location>
</feature>
<evidence type="ECO:0000313" key="6">
    <source>
        <dbReference type="EMBL" id="KAK4495985.1"/>
    </source>
</evidence>
<protein>
    <recommendedName>
        <fullName evidence="5">Major facilitator superfamily (MFS) profile domain-containing protein</fullName>
    </recommendedName>
</protein>
<evidence type="ECO:0000256" key="3">
    <source>
        <dbReference type="SAM" id="MobiDB-lite"/>
    </source>
</evidence>
<dbReference type="InterPro" id="IPR050327">
    <property type="entry name" value="Proton-linked_MCT"/>
</dbReference>
<feature type="transmembrane region" description="Helical" evidence="4">
    <location>
        <begin position="234"/>
        <end position="253"/>
    </location>
</feature>
<dbReference type="InterPro" id="IPR011701">
    <property type="entry name" value="MFS"/>
</dbReference>
<feature type="transmembrane region" description="Helical" evidence="4">
    <location>
        <begin position="30"/>
        <end position="50"/>
    </location>
</feature>
<accession>A0ABR0E3Y7</accession>
<name>A0ABR0E3Y7_ZASCE</name>
<feature type="transmembrane region" description="Helical" evidence="4">
    <location>
        <begin position="95"/>
        <end position="115"/>
    </location>
</feature>